<sequence length="459" mass="50953">MGIKQAQDKIRKELFCHPGLPQEPGSLAQSSAAQTGASATVSAVSDWTCPVCGRVFTTKTGLGVHKRRAHPEVANAEAAPNMVKRRWRDEELALMARTEARLLEETGRCTNADLLQSLSGFERTLEAIKGKRRCGEYKRLVQECRAKVKDDSPPTSSQAPESRGSTRPESESVALSVQPLPAEDAPPVADDPSPHYCSVPDNSCADQIVADLLERAAMRRSRHGLGSRSARRLRISNVTRADTALAGLSSRKRRRIEYARVQELIRTCPSRAAAEVIDGVHRSVRHSLEDLEAYWRPILERVSDASGPTPSALNALRREEQYGGARDYSRLWVPFTTDEVKASKFDWQTAPGPDGIRPDEWRLVPAARKAEIFNSWLTTGVIPEPLRQCRTIFVPKTDVPAGPGDYRPISIASIPLRHMHSVLARRLLDCCSPRCTTAWIRLRRRHVGEFRRAGRGARG</sequence>
<dbReference type="EMBL" id="CAJQZP010000157">
    <property type="protein sequence ID" value="CAG4941100.1"/>
    <property type="molecule type" value="Genomic_DNA"/>
</dbReference>
<dbReference type="GO" id="GO:0008270">
    <property type="term" value="F:zinc ion binding"/>
    <property type="evidence" value="ECO:0007669"/>
    <property type="project" value="UniProtKB-KW"/>
</dbReference>
<protein>
    <submittedName>
        <fullName evidence="4">(apollo) hypothetical protein</fullName>
    </submittedName>
</protein>
<dbReference type="OrthoDB" id="8197512at2759"/>
<keyword evidence="1" id="KW-0479">Metal-binding</keyword>
<dbReference type="Proteomes" id="UP000691718">
    <property type="component" value="Unassembled WGS sequence"/>
</dbReference>
<feature type="region of interest" description="Disordered" evidence="2">
    <location>
        <begin position="145"/>
        <end position="176"/>
    </location>
</feature>
<gene>
    <name evidence="4" type="ORF">PAPOLLO_LOCUS2118</name>
</gene>
<keyword evidence="1" id="KW-0863">Zinc-finger</keyword>
<evidence type="ECO:0000313" key="4">
    <source>
        <dbReference type="EMBL" id="CAG4941100.1"/>
    </source>
</evidence>
<comment type="caution">
    <text evidence="4">The sequence shown here is derived from an EMBL/GenBank/DDBJ whole genome shotgun (WGS) entry which is preliminary data.</text>
</comment>
<evidence type="ECO:0000259" key="3">
    <source>
        <dbReference type="PROSITE" id="PS50157"/>
    </source>
</evidence>
<proteinExistence type="predicted"/>
<keyword evidence="1" id="KW-0862">Zinc</keyword>
<reference evidence="4" key="1">
    <citation type="submission" date="2021-04" db="EMBL/GenBank/DDBJ databases">
        <authorList>
            <person name="Tunstrom K."/>
        </authorList>
    </citation>
    <scope>NUCLEOTIDE SEQUENCE</scope>
</reference>
<dbReference type="PROSITE" id="PS50157">
    <property type="entry name" value="ZINC_FINGER_C2H2_2"/>
    <property type="match status" value="1"/>
</dbReference>
<keyword evidence="5" id="KW-1185">Reference proteome</keyword>
<evidence type="ECO:0000313" key="5">
    <source>
        <dbReference type="Proteomes" id="UP000691718"/>
    </source>
</evidence>
<dbReference type="SMART" id="SM00355">
    <property type="entry name" value="ZnF_C2H2"/>
    <property type="match status" value="1"/>
</dbReference>
<dbReference type="AlphaFoldDB" id="A0A8S3W4V3"/>
<feature type="domain" description="C2H2-type" evidence="3">
    <location>
        <begin position="47"/>
        <end position="70"/>
    </location>
</feature>
<evidence type="ECO:0000256" key="1">
    <source>
        <dbReference type="PROSITE-ProRule" id="PRU00042"/>
    </source>
</evidence>
<dbReference type="PROSITE" id="PS00028">
    <property type="entry name" value="ZINC_FINGER_C2H2_1"/>
    <property type="match status" value="1"/>
</dbReference>
<accession>A0A8S3W4V3</accession>
<organism evidence="4 5">
    <name type="scientific">Parnassius apollo</name>
    <name type="common">Apollo butterfly</name>
    <name type="synonym">Papilio apollo</name>
    <dbReference type="NCBI Taxonomy" id="110799"/>
    <lineage>
        <taxon>Eukaryota</taxon>
        <taxon>Metazoa</taxon>
        <taxon>Ecdysozoa</taxon>
        <taxon>Arthropoda</taxon>
        <taxon>Hexapoda</taxon>
        <taxon>Insecta</taxon>
        <taxon>Pterygota</taxon>
        <taxon>Neoptera</taxon>
        <taxon>Endopterygota</taxon>
        <taxon>Lepidoptera</taxon>
        <taxon>Glossata</taxon>
        <taxon>Ditrysia</taxon>
        <taxon>Papilionoidea</taxon>
        <taxon>Papilionidae</taxon>
        <taxon>Parnassiinae</taxon>
        <taxon>Parnassini</taxon>
        <taxon>Parnassius</taxon>
        <taxon>Parnassius</taxon>
    </lineage>
</organism>
<dbReference type="InterPro" id="IPR013087">
    <property type="entry name" value="Znf_C2H2_type"/>
</dbReference>
<name>A0A8S3W4V3_PARAO</name>
<evidence type="ECO:0000256" key="2">
    <source>
        <dbReference type="SAM" id="MobiDB-lite"/>
    </source>
</evidence>
<feature type="compositionally biased region" description="Polar residues" evidence="2">
    <location>
        <begin position="153"/>
        <end position="163"/>
    </location>
</feature>